<dbReference type="GO" id="GO:0006270">
    <property type="term" value="P:DNA replication initiation"/>
    <property type="evidence" value="ECO:0007669"/>
    <property type="project" value="UniProtKB-ARBA"/>
</dbReference>
<dbReference type="PANTHER" id="PTHR33175:SF3">
    <property type="entry name" value="DNA-BINDING PROTEIN HU-BETA"/>
    <property type="match status" value="1"/>
</dbReference>
<keyword evidence="3 5" id="KW-0238">DNA-binding</keyword>
<dbReference type="GO" id="GO:0005829">
    <property type="term" value="C:cytosol"/>
    <property type="evidence" value="ECO:0007669"/>
    <property type="project" value="UniProtKB-ARBA"/>
</dbReference>
<evidence type="ECO:0000313" key="6">
    <source>
        <dbReference type="Proteomes" id="UP000886890"/>
    </source>
</evidence>
<dbReference type="GO" id="GO:1990178">
    <property type="term" value="C:HU-DNA complex"/>
    <property type="evidence" value="ECO:0007669"/>
    <property type="project" value="UniProtKB-ARBA"/>
</dbReference>
<keyword evidence="2" id="KW-0226">DNA condensation</keyword>
<dbReference type="Proteomes" id="UP000886890">
    <property type="component" value="Unassembled WGS sequence"/>
</dbReference>
<dbReference type="SMART" id="SM00411">
    <property type="entry name" value="BHL"/>
    <property type="match status" value="1"/>
</dbReference>
<comment type="caution">
    <text evidence="5">The sequence shown here is derived from an EMBL/GenBank/DDBJ whole genome shotgun (WGS) entry which is preliminary data.</text>
</comment>
<dbReference type="FunFam" id="4.10.520.10:FF:000001">
    <property type="entry name" value="DNA-binding protein HU"/>
    <property type="match status" value="1"/>
</dbReference>
<dbReference type="CDD" id="cd13831">
    <property type="entry name" value="HU"/>
    <property type="match status" value="1"/>
</dbReference>
<dbReference type="InterPro" id="IPR010992">
    <property type="entry name" value="IHF-like_DNA-bd_dom_sf"/>
</dbReference>
<proteinExistence type="inferred from homology"/>
<dbReference type="PROSITE" id="PS00045">
    <property type="entry name" value="HISTONE_LIKE"/>
    <property type="match status" value="1"/>
</dbReference>
<dbReference type="GO" id="GO:0010467">
    <property type="term" value="P:gene expression"/>
    <property type="evidence" value="ECO:0007669"/>
    <property type="project" value="UniProtKB-ARBA"/>
</dbReference>
<dbReference type="InterPro" id="IPR000119">
    <property type="entry name" value="Hist_DNA-bd"/>
</dbReference>
<dbReference type="AlphaFoldDB" id="A0A9D1XDJ5"/>
<evidence type="ECO:0000256" key="3">
    <source>
        <dbReference type="ARBA" id="ARBA00023125"/>
    </source>
</evidence>
<evidence type="ECO:0000256" key="2">
    <source>
        <dbReference type="ARBA" id="ARBA00023067"/>
    </source>
</evidence>
<dbReference type="SUPFAM" id="SSF47729">
    <property type="entry name" value="IHF-like DNA-binding proteins"/>
    <property type="match status" value="1"/>
</dbReference>
<dbReference type="PRINTS" id="PR01727">
    <property type="entry name" value="DNABINDINGHU"/>
</dbReference>
<dbReference type="PANTHER" id="PTHR33175">
    <property type="entry name" value="DNA-BINDING PROTEIN HU"/>
    <property type="match status" value="1"/>
</dbReference>
<reference evidence="5" key="2">
    <citation type="submission" date="2021-04" db="EMBL/GenBank/DDBJ databases">
        <authorList>
            <person name="Gilroy R."/>
        </authorList>
    </citation>
    <scope>NUCLEOTIDE SEQUENCE</scope>
    <source>
        <strain evidence="5">CHK183-1962</strain>
    </source>
</reference>
<reference evidence="5" key="1">
    <citation type="journal article" date="2021" name="PeerJ">
        <title>Extensive microbial diversity within the chicken gut microbiome revealed by metagenomics and culture.</title>
        <authorList>
            <person name="Gilroy R."/>
            <person name="Ravi A."/>
            <person name="Getino M."/>
            <person name="Pursley I."/>
            <person name="Horton D.L."/>
            <person name="Alikhan N.F."/>
            <person name="Baker D."/>
            <person name="Gharbi K."/>
            <person name="Hall N."/>
            <person name="Watson M."/>
            <person name="Adriaenssens E.M."/>
            <person name="Foster-Nyarko E."/>
            <person name="Jarju S."/>
            <person name="Secka A."/>
            <person name="Antonio M."/>
            <person name="Oren A."/>
            <person name="Chaudhuri R.R."/>
            <person name="La Ragione R."/>
            <person name="Hildebrand F."/>
            <person name="Pallen M.J."/>
        </authorList>
    </citation>
    <scope>NUCLEOTIDE SEQUENCE</scope>
    <source>
        <strain evidence="5">CHK183-1962</strain>
    </source>
</reference>
<protein>
    <submittedName>
        <fullName evidence="5">HU family DNA-binding protein</fullName>
    </submittedName>
</protein>
<organism evidence="5 6">
    <name type="scientific">Candidatus Fusicatenibacter merdavium</name>
    <dbReference type="NCBI Taxonomy" id="2838600"/>
    <lineage>
        <taxon>Bacteria</taxon>
        <taxon>Bacillati</taxon>
        <taxon>Bacillota</taxon>
        <taxon>Clostridia</taxon>
        <taxon>Lachnospirales</taxon>
        <taxon>Lachnospiraceae</taxon>
        <taxon>Fusicatenibacter</taxon>
    </lineage>
</organism>
<dbReference type="GO" id="GO:0030261">
    <property type="term" value="P:chromosome condensation"/>
    <property type="evidence" value="ECO:0007669"/>
    <property type="project" value="UniProtKB-KW"/>
</dbReference>
<comment type="similarity">
    <text evidence="1 4">Belongs to the bacterial histone-like protein family.</text>
</comment>
<dbReference type="GO" id="GO:0003677">
    <property type="term" value="F:DNA binding"/>
    <property type="evidence" value="ECO:0007669"/>
    <property type="project" value="UniProtKB-KW"/>
</dbReference>
<dbReference type="GO" id="GO:1990103">
    <property type="term" value="C:DnaA-HU complex"/>
    <property type="evidence" value="ECO:0007669"/>
    <property type="project" value="UniProtKB-ARBA"/>
</dbReference>
<dbReference type="EMBL" id="DXEK01000129">
    <property type="protein sequence ID" value="HIX77447.1"/>
    <property type="molecule type" value="Genomic_DNA"/>
</dbReference>
<accession>A0A9D1XDJ5</accession>
<evidence type="ECO:0000256" key="1">
    <source>
        <dbReference type="ARBA" id="ARBA00010529"/>
    </source>
</evidence>
<evidence type="ECO:0000313" key="5">
    <source>
        <dbReference type="EMBL" id="HIX77447.1"/>
    </source>
</evidence>
<dbReference type="InterPro" id="IPR020816">
    <property type="entry name" value="Histone-like_DNA-bd_CS"/>
</dbReference>
<dbReference type="Gene3D" id="4.10.520.10">
    <property type="entry name" value="IHF-like DNA-binding proteins"/>
    <property type="match status" value="1"/>
</dbReference>
<sequence length="90" mass="9859">MNKTELVAAMAEQTNLSKKDVEAALKAFIDVVAEELKKGEKVQLVGFGTFEVSERAAREGRNPQTGETMQIKASKTPKFKAGKALKDMMN</sequence>
<dbReference type="GO" id="GO:0030527">
    <property type="term" value="F:structural constituent of chromatin"/>
    <property type="evidence" value="ECO:0007669"/>
    <property type="project" value="InterPro"/>
</dbReference>
<dbReference type="GO" id="GO:0042802">
    <property type="term" value="F:identical protein binding"/>
    <property type="evidence" value="ECO:0007669"/>
    <property type="project" value="UniProtKB-ARBA"/>
</dbReference>
<evidence type="ECO:0000256" key="4">
    <source>
        <dbReference type="RuleBase" id="RU003939"/>
    </source>
</evidence>
<gene>
    <name evidence="5" type="ORF">H9734_07630</name>
</gene>
<dbReference type="Pfam" id="PF00216">
    <property type="entry name" value="Bac_DNA_binding"/>
    <property type="match status" value="1"/>
</dbReference>
<name>A0A9D1XDJ5_9FIRM</name>